<dbReference type="Proteomes" id="UP000886523">
    <property type="component" value="Unassembled WGS sequence"/>
</dbReference>
<organism evidence="2 3">
    <name type="scientific">Hydnum rufescens UP504</name>
    <dbReference type="NCBI Taxonomy" id="1448309"/>
    <lineage>
        <taxon>Eukaryota</taxon>
        <taxon>Fungi</taxon>
        <taxon>Dikarya</taxon>
        <taxon>Basidiomycota</taxon>
        <taxon>Agaricomycotina</taxon>
        <taxon>Agaricomycetes</taxon>
        <taxon>Cantharellales</taxon>
        <taxon>Hydnaceae</taxon>
        <taxon>Hydnum</taxon>
    </lineage>
</organism>
<name>A0A9P6ANL0_9AGAM</name>
<protein>
    <submittedName>
        <fullName evidence="2">Uncharacterized protein</fullName>
    </submittedName>
</protein>
<evidence type="ECO:0000313" key="2">
    <source>
        <dbReference type="EMBL" id="KAF9508754.1"/>
    </source>
</evidence>
<dbReference type="AlphaFoldDB" id="A0A9P6ANL0"/>
<reference evidence="2" key="1">
    <citation type="journal article" date="2020" name="Nat. Commun.">
        <title>Large-scale genome sequencing of mycorrhizal fungi provides insights into the early evolution of symbiotic traits.</title>
        <authorList>
            <person name="Miyauchi S."/>
            <person name="Kiss E."/>
            <person name="Kuo A."/>
            <person name="Drula E."/>
            <person name="Kohler A."/>
            <person name="Sanchez-Garcia M."/>
            <person name="Morin E."/>
            <person name="Andreopoulos B."/>
            <person name="Barry K.W."/>
            <person name="Bonito G."/>
            <person name="Buee M."/>
            <person name="Carver A."/>
            <person name="Chen C."/>
            <person name="Cichocki N."/>
            <person name="Clum A."/>
            <person name="Culley D."/>
            <person name="Crous P.W."/>
            <person name="Fauchery L."/>
            <person name="Girlanda M."/>
            <person name="Hayes R.D."/>
            <person name="Keri Z."/>
            <person name="LaButti K."/>
            <person name="Lipzen A."/>
            <person name="Lombard V."/>
            <person name="Magnuson J."/>
            <person name="Maillard F."/>
            <person name="Murat C."/>
            <person name="Nolan M."/>
            <person name="Ohm R.A."/>
            <person name="Pangilinan J."/>
            <person name="Pereira M.F."/>
            <person name="Perotto S."/>
            <person name="Peter M."/>
            <person name="Pfister S."/>
            <person name="Riley R."/>
            <person name="Sitrit Y."/>
            <person name="Stielow J.B."/>
            <person name="Szollosi G."/>
            <person name="Zifcakova L."/>
            <person name="Stursova M."/>
            <person name="Spatafora J.W."/>
            <person name="Tedersoo L."/>
            <person name="Vaario L.M."/>
            <person name="Yamada A."/>
            <person name="Yan M."/>
            <person name="Wang P."/>
            <person name="Xu J."/>
            <person name="Bruns T."/>
            <person name="Baldrian P."/>
            <person name="Vilgalys R."/>
            <person name="Dunand C."/>
            <person name="Henrissat B."/>
            <person name="Grigoriev I.V."/>
            <person name="Hibbett D."/>
            <person name="Nagy L.G."/>
            <person name="Martin F.M."/>
        </authorList>
    </citation>
    <scope>NUCLEOTIDE SEQUENCE</scope>
    <source>
        <strain evidence="2">UP504</strain>
    </source>
</reference>
<feature type="transmembrane region" description="Helical" evidence="1">
    <location>
        <begin position="34"/>
        <end position="52"/>
    </location>
</feature>
<comment type="caution">
    <text evidence="2">The sequence shown here is derived from an EMBL/GenBank/DDBJ whole genome shotgun (WGS) entry which is preliminary data.</text>
</comment>
<evidence type="ECO:0000313" key="3">
    <source>
        <dbReference type="Proteomes" id="UP000886523"/>
    </source>
</evidence>
<keyword evidence="1" id="KW-0812">Transmembrane</keyword>
<keyword evidence="1" id="KW-1133">Transmembrane helix</keyword>
<proteinExistence type="predicted"/>
<gene>
    <name evidence="2" type="ORF">BS47DRAFT_1365745</name>
</gene>
<evidence type="ECO:0000256" key="1">
    <source>
        <dbReference type="SAM" id="Phobius"/>
    </source>
</evidence>
<keyword evidence="1" id="KW-0472">Membrane</keyword>
<keyword evidence="3" id="KW-1185">Reference proteome</keyword>
<sequence length="110" mass="12151">MKIPNHPKSNTFVNNILLGVDDPKTGISRGLGQFIMWCSVVGLCVVTLHCTLDYNTTSLAFHIPDEDSECILKTLVGNHKNHNKKGICTTLVKAAFRNEVASSWLVPKFP</sequence>
<dbReference type="EMBL" id="MU129051">
    <property type="protein sequence ID" value="KAF9508754.1"/>
    <property type="molecule type" value="Genomic_DNA"/>
</dbReference>
<accession>A0A9P6ANL0</accession>